<sequence>MIPFKIVLIALGLALAWYLLGSFIAASFDVSTGWAPEGRFIFAVAWAFSSLALIADLLKESRL</sequence>
<proteinExistence type="predicted"/>
<gene>
    <name evidence="2" type="ORF">Touem01_00007</name>
</gene>
<keyword evidence="1" id="KW-1133">Transmembrane helix</keyword>
<keyword evidence="1" id="KW-0812">Transmembrane</keyword>
<feature type="transmembrane region" description="Helical" evidence="1">
    <location>
        <begin position="7"/>
        <end position="28"/>
    </location>
</feature>
<evidence type="ECO:0000256" key="1">
    <source>
        <dbReference type="SAM" id="Phobius"/>
    </source>
</evidence>
<name>A0AAU6W1G2_9VIRU</name>
<reference evidence="2" key="1">
    <citation type="journal article" date="2024" name="J. Gen. Virol.">
        <title>Novel phages of Pseudomonas syringae unveil numerous potential auxiliary metabolic genes.</title>
        <authorList>
            <person name="Feltin C."/>
            <person name="Garneau J.R."/>
            <person name="Morris C.E."/>
            <person name="Berard A."/>
            <person name="Torres-Barcelo C."/>
        </authorList>
    </citation>
    <scope>NUCLEOTIDE SEQUENCE</scope>
</reference>
<keyword evidence="1" id="KW-0472">Membrane</keyword>
<dbReference type="EMBL" id="PP179325">
    <property type="protein sequence ID" value="XAI70536.1"/>
    <property type="molecule type" value="Genomic_DNA"/>
</dbReference>
<feature type="transmembrane region" description="Helical" evidence="1">
    <location>
        <begin position="40"/>
        <end position="58"/>
    </location>
</feature>
<protein>
    <submittedName>
        <fullName evidence="2">Uncharacterized protein</fullName>
    </submittedName>
</protein>
<evidence type="ECO:0000313" key="2">
    <source>
        <dbReference type="EMBL" id="XAI70536.1"/>
    </source>
</evidence>
<accession>A0AAU6W1G2</accession>
<organism evidence="2">
    <name type="scientific">Pseudomonas phage Touem01</name>
    <dbReference type="NCBI Taxonomy" id="3138548"/>
    <lineage>
        <taxon>Viruses</taxon>
    </lineage>
</organism>